<dbReference type="InterPro" id="IPR000649">
    <property type="entry name" value="IF-2B-related"/>
</dbReference>
<feature type="site" description="Transition state stabilizer" evidence="5">
    <location>
        <position position="164"/>
    </location>
</feature>
<feature type="binding site" evidence="5">
    <location>
        <begin position="254"/>
        <end position="255"/>
    </location>
    <ligand>
        <name>substrate</name>
    </ligand>
</feature>
<dbReference type="Gene3D" id="3.40.50.10470">
    <property type="entry name" value="Translation initiation factor eif-2b, domain 2"/>
    <property type="match status" value="1"/>
</dbReference>
<dbReference type="PANTHER" id="PTHR43475:SF1">
    <property type="entry name" value="METHYLTHIORIBOSE-1-PHOSPHATE ISOMERASE"/>
    <property type="match status" value="1"/>
</dbReference>
<sequence length="353" mass="37865">MEALPLRIRPTADQAIVWANDRLYLLDQRILPNETVYIELQSATDTARAIRDMVVRGAPAIGITAAFGVVLAARASYRAAPDNWRDRMTEELQRLADSRPTAVNLFWALERMQRVMGGIGDGNPEPRLLQEAQLIHREDVAANRAMGEHGASLIGSKTSVITHCNAGALATGGYGTALGVIRSAHAAGRIEMVYADETRPWLQGSRLTAWELAQDRIPVTLLTDGAAASRMAQGGIDWIIVGSDRIAANGDVANKIGTYNLALAARYHGVKVMVAAPTSTIDMTLKSGTAIPIESRDPHEVLHCGGQRVGAPGVAAWNPVFDVTPAALVDAIVTEKGIVLSPDRQKMAELMAL</sequence>
<evidence type="ECO:0000256" key="5">
    <source>
        <dbReference type="HAMAP-Rule" id="MF_01678"/>
    </source>
</evidence>
<dbReference type="InterPro" id="IPR037171">
    <property type="entry name" value="NagB/RpiA_transferase-like"/>
</dbReference>
<dbReference type="KEGG" id="seds:AAY24_04600"/>
<comment type="catalytic activity">
    <reaction evidence="3">
        <text>5-(methylsulfanyl)-alpha-D-ribose 1-phosphate = 5-(methylsulfanyl)-D-ribulose 1-phosphate</text>
        <dbReference type="Rhea" id="RHEA:19989"/>
        <dbReference type="ChEBI" id="CHEBI:58533"/>
        <dbReference type="ChEBI" id="CHEBI:58548"/>
        <dbReference type="EC" id="5.3.1.23"/>
    </reaction>
    <physiologicalReaction direction="left-to-right" evidence="3">
        <dbReference type="Rhea" id="RHEA:19990"/>
    </physiologicalReaction>
</comment>
<dbReference type="HAMAP" id="MF_01678">
    <property type="entry name" value="Salvage_MtnA"/>
    <property type="match status" value="1"/>
</dbReference>
<dbReference type="Proteomes" id="UP000034410">
    <property type="component" value="Chromosome"/>
</dbReference>
<dbReference type="UniPathway" id="UPA00904">
    <property type="reaction ID" value="UER00874"/>
</dbReference>
<dbReference type="InterPro" id="IPR005251">
    <property type="entry name" value="IF-M1Pi"/>
</dbReference>
<protein>
    <recommendedName>
        <fullName evidence="5">Methylthioribose-1-phosphate isomerase</fullName>
        <shortName evidence="5">M1Pi</shortName>
        <shortName evidence="5">MTR-1-P isomerase</shortName>
        <ecNumber evidence="5">5.3.1.23</ecNumber>
    </recommendedName>
    <alternativeName>
        <fullName evidence="5">S-methyl-5-thioribose-1-phosphate isomerase</fullName>
    </alternativeName>
</protein>
<evidence type="ECO:0000256" key="2">
    <source>
        <dbReference type="ARBA" id="ARBA00050906"/>
    </source>
</evidence>
<organism evidence="6 7">
    <name type="scientific">Sedimenticola thiotaurini</name>
    <dbReference type="NCBI Taxonomy" id="1543721"/>
    <lineage>
        <taxon>Bacteria</taxon>
        <taxon>Pseudomonadati</taxon>
        <taxon>Pseudomonadota</taxon>
        <taxon>Gammaproteobacteria</taxon>
        <taxon>Chromatiales</taxon>
        <taxon>Sedimenticolaceae</taxon>
        <taxon>Sedimenticola</taxon>
    </lineage>
</organism>
<feature type="binding site" evidence="5">
    <location>
        <position position="203"/>
    </location>
    <ligand>
        <name>substrate</name>
    </ligand>
</feature>
<dbReference type="Pfam" id="PF01008">
    <property type="entry name" value="IF-2B"/>
    <property type="match status" value="1"/>
</dbReference>
<comment type="function">
    <text evidence="4">Catalyzes the interconversion of methylthioribose-1-phosphate (MTR-1-P) into methylthioribulose-1-phosphate (MTRu-1-P). Also catalyzes the interconversion of 5-deoxyribose 1-phosphate and 5-deoxyribulose 1-phosphate. Part of a bifunctional DHAP-shunt salvage pathway for SAM by-products.</text>
</comment>
<comment type="catalytic activity">
    <reaction evidence="2">
        <text>5-deoxy-alpha-D-ribose 1-phosphate = 5-deoxy-D-ribulose 1-phosphate</text>
        <dbReference type="Rhea" id="RHEA:61296"/>
        <dbReference type="ChEBI" id="CHEBI:58749"/>
        <dbReference type="ChEBI" id="CHEBI:144504"/>
    </reaction>
    <physiologicalReaction direction="left-to-right" evidence="2">
        <dbReference type="Rhea" id="RHEA:61297"/>
    </physiologicalReaction>
</comment>
<dbReference type="SUPFAM" id="SSF100950">
    <property type="entry name" value="NagB/RpiA/CoA transferase-like"/>
    <property type="match status" value="1"/>
</dbReference>
<evidence type="ECO:0000313" key="7">
    <source>
        <dbReference type="Proteomes" id="UP000034410"/>
    </source>
</evidence>
<keyword evidence="5" id="KW-0486">Methionine biosynthesis</keyword>
<keyword evidence="7" id="KW-1185">Reference proteome</keyword>
<proteinExistence type="inferred from homology"/>
<comment type="similarity">
    <text evidence="5">Belongs to the EIF-2B alpha/beta/delta subunits family. MtnA subfamily.</text>
</comment>
<reference evidence="6 7" key="1">
    <citation type="journal article" date="2015" name="Genome Announc.">
        <title>Complete Genome Sequence of Sedimenticola thiotaurini Strain SIP-G1, a Polyphosphate- and Polyhydroxyalkanoate-Accumulating Sulfur-Oxidizing Gammaproteobacterium Isolated from Salt Marsh Sediments.</title>
        <authorList>
            <person name="Flood B.E."/>
            <person name="Jones D.S."/>
            <person name="Bailey J.V."/>
        </authorList>
    </citation>
    <scope>NUCLEOTIDE SEQUENCE [LARGE SCALE GENOMIC DNA]</scope>
    <source>
        <strain evidence="6 7">SIP-G1</strain>
    </source>
</reference>
<dbReference type="InterPro" id="IPR027363">
    <property type="entry name" value="M1Pi_N"/>
</dbReference>
<accession>A0A0F7K4Y7</accession>
<dbReference type="PANTHER" id="PTHR43475">
    <property type="entry name" value="METHYLTHIORIBOSE-1-PHOSPHATE ISOMERASE"/>
    <property type="match status" value="1"/>
</dbReference>
<dbReference type="AlphaFoldDB" id="A0A0F7K4Y7"/>
<dbReference type="NCBIfam" id="NF004326">
    <property type="entry name" value="PRK05720.1"/>
    <property type="match status" value="1"/>
</dbReference>
<dbReference type="InterPro" id="IPR042529">
    <property type="entry name" value="IF_2B-like_C"/>
</dbReference>
<dbReference type="NCBIfam" id="TIGR00524">
    <property type="entry name" value="eIF-2B_rel"/>
    <property type="match status" value="1"/>
</dbReference>
<feature type="active site" description="Proton donor" evidence="5">
    <location>
        <position position="244"/>
    </location>
</feature>
<name>A0A0F7K4Y7_9GAMM</name>
<comment type="pathway">
    <text evidence="5">Amino-acid biosynthesis; L-methionine biosynthesis via salvage pathway; L-methionine from S-methyl-5-thio-alpha-D-ribose 1-phosphate: step 1/6.</text>
</comment>
<feature type="binding site" evidence="5">
    <location>
        <position position="99"/>
    </location>
    <ligand>
        <name>substrate</name>
    </ligand>
</feature>
<dbReference type="EMBL" id="CP011412">
    <property type="protein sequence ID" value="AKH22048.1"/>
    <property type="molecule type" value="Genomic_DNA"/>
</dbReference>
<dbReference type="PATRIC" id="fig|1543721.4.peg.963"/>
<keyword evidence="5" id="KW-0028">Amino-acid biosynthesis</keyword>
<dbReference type="FunFam" id="3.40.50.10470:FF:000006">
    <property type="entry name" value="Methylthioribose-1-phosphate isomerase"/>
    <property type="match status" value="1"/>
</dbReference>
<evidence type="ECO:0000256" key="3">
    <source>
        <dbReference type="ARBA" id="ARBA00051169"/>
    </source>
</evidence>
<dbReference type="NCBIfam" id="TIGR00512">
    <property type="entry name" value="salvage_mtnA"/>
    <property type="match status" value="1"/>
</dbReference>
<dbReference type="FunFam" id="1.20.120.420:FF:000003">
    <property type="entry name" value="Methylthioribose-1-phosphate isomerase"/>
    <property type="match status" value="1"/>
</dbReference>
<evidence type="ECO:0000256" key="1">
    <source>
        <dbReference type="ARBA" id="ARBA00023235"/>
    </source>
</evidence>
<gene>
    <name evidence="5" type="primary">mtnA</name>
    <name evidence="6" type="ORF">AAY24_04600</name>
</gene>
<evidence type="ECO:0000313" key="6">
    <source>
        <dbReference type="EMBL" id="AKH22048.1"/>
    </source>
</evidence>
<dbReference type="InterPro" id="IPR011559">
    <property type="entry name" value="Initiation_fac_2B_a/b/d"/>
</dbReference>
<dbReference type="GO" id="GO:0046523">
    <property type="term" value="F:S-methyl-5-thioribose-1-phosphate isomerase activity"/>
    <property type="evidence" value="ECO:0007669"/>
    <property type="project" value="UniProtKB-UniRule"/>
</dbReference>
<feature type="binding site" evidence="5">
    <location>
        <begin position="56"/>
        <end position="58"/>
    </location>
    <ligand>
        <name>substrate</name>
    </ligand>
</feature>
<dbReference type="GO" id="GO:0019509">
    <property type="term" value="P:L-methionine salvage from methylthioadenosine"/>
    <property type="evidence" value="ECO:0007669"/>
    <property type="project" value="UniProtKB-UniRule"/>
</dbReference>
<keyword evidence="1 5" id="KW-0413">Isomerase</keyword>
<dbReference type="Gene3D" id="1.20.120.420">
    <property type="entry name" value="translation initiation factor eif-2b, domain 1"/>
    <property type="match status" value="1"/>
</dbReference>
<dbReference type="EC" id="5.3.1.23" evidence="5"/>
<dbReference type="OrthoDB" id="9803436at2"/>
<evidence type="ECO:0000256" key="4">
    <source>
        <dbReference type="ARBA" id="ARBA00058145"/>
    </source>
</evidence>